<feature type="transmembrane region" description="Helical" evidence="4">
    <location>
        <begin position="186"/>
        <end position="209"/>
    </location>
</feature>
<dbReference type="GO" id="GO:0008270">
    <property type="term" value="F:zinc ion binding"/>
    <property type="evidence" value="ECO:0007669"/>
    <property type="project" value="UniProtKB-KW"/>
</dbReference>
<feature type="transmembrane region" description="Helical" evidence="4">
    <location>
        <begin position="139"/>
        <end position="160"/>
    </location>
</feature>
<protein>
    <recommendedName>
        <fullName evidence="5">RING-CH-type domain-containing protein</fullName>
    </recommendedName>
</protein>
<evidence type="ECO:0000256" key="4">
    <source>
        <dbReference type="SAM" id="Phobius"/>
    </source>
</evidence>
<dbReference type="PROSITE" id="PS51292">
    <property type="entry name" value="ZF_RING_CH"/>
    <property type="match status" value="1"/>
</dbReference>
<dbReference type="Pfam" id="PF12906">
    <property type="entry name" value="RINGv"/>
    <property type="match status" value="1"/>
</dbReference>
<keyword evidence="7" id="KW-1185">Reference proteome</keyword>
<keyword evidence="1" id="KW-0479">Metal-binding</keyword>
<evidence type="ECO:0000259" key="5">
    <source>
        <dbReference type="PROSITE" id="PS51292"/>
    </source>
</evidence>
<feature type="transmembrane region" description="Helical" evidence="4">
    <location>
        <begin position="240"/>
        <end position="261"/>
    </location>
</feature>
<dbReference type="PANTHER" id="PTHR46347">
    <property type="entry name" value="RING/FYVE/PHD ZINC FINGER SUPERFAMILY PROTEIN"/>
    <property type="match status" value="1"/>
</dbReference>
<dbReference type="SMART" id="SM00744">
    <property type="entry name" value="RINGv"/>
    <property type="match status" value="1"/>
</dbReference>
<keyword evidence="4" id="KW-1133">Transmembrane helix</keyword>
<dbReference type="AlphaFoldDB" id="A0AAD8L392"/>
<gene>
    <name evidence="6" type="ORF">QVD17_00454</name>
</gene>
<sequence>MNREIELEAGGFGIPSDRDRHFLQHRQNAARANSLSLAVVAAPGTHQMKHDDVESGSMAFCRICFEGDQDEDPLISPCLCKGTQQFVHRSCLNHWRSVREGFAFSHCTTCKAQYHIQVVELSRISWPKIKFRLFVARDVFLVFLAIQMVIALMGGFTYLMDKDGTFNISLIDSWEHIYASMHPIPFYYSMGVLCFFLVVGFFGVAVYCLQHSNDPRVIGCQNFFFGYGLLDCFPSSVEMCVLMVIGMVIIFAILGLAYGFFAATMAIQRIVQTHYHILTKRELTQEYVVEDLHGCYTVPELAAEHVERLTMLKLM</sequence>
<evidence type="ECO:0000313" key="6">
    <source>
        <dbReference type="EMBL" id="KAK1434705.1"/>
    </source>
</evidence>
<dbReference type="InterPro" id="IPR011016">
    <property type="entry name" value="Znf_RING-CH"/>
</dbReference>
<dbReference type="PANTHER" id="PTHR46347:SF11">
    <property type="entry name" value="E3 UBIQUITIN-PROTEIN LIGASE MARCH2-LIKE"/>
    <property type="match status" value="1"/>
</dbReference>
<dbReference type="EMBL" id="JAUHHV010000001">
    <property type="protein sequence ID" value="KAK1434705.1"/>
    <property type="molecule type" value="Genomic_DNA"/>
</dbReference>
<reference evidence="6" key="1">
    <citation type="journal article" date="2023" name="bioRxiv">
        <title>Improved chromosome-level genome assembly for marigold (Tagetes erecta).</title>
        <authorList>
            <person name="Jiang F."/>
            <person name="Yuan L."/>
            <person name="Wang S."/>
            <person name="Wang H."/>
            <person name="Xu D."/>
            <person name="Wang A."/>
            <person name="Fan W."/>
        </authorList>
    </citation>
    <scope>NUCLEOTIDE SEQUENCE</scope>
    <source>
        <strain evidence="6">WSJ</strain>
        <tissue evidence="6">Leaf</tissue>
    </source>
</reference>
<keyword evidence="3" id="KW-0862">Zinc</keyword>
<keyword evidence="4" id="KW-0812">Transmembrane</keyword>
<dbReference type="InterPro" id="IPR013083">
    <property type="entry name" value="Znf_RING/FYVE/PHD"/>
</dbReference>
<comment type="caution">
    <text evidence="6">The sequence shown here is derived from an EMBL/GenBank/DDBJ whole genome shotgun (WGS) entry which is preliminary data.</text>
</comment>
<name>A0AAD8L392_TARER</name>
<keyword evidence="4" id="KW-0472">Membrane</keyword>
<evidence type="ECO:0000256" key="3">
    <source>
        <dbReference type="ARBA" id="ARBA00022833"/>
    </source>
</evidence>
<keyword evidence="2" id="KW-0863">Zinc-finger</keyword>
<dbReference type="SUPFAM" id="SSF57850">
    <property type="entry name" value="RING/U-box"/>
    <property type="match status" value="1"/>
</dbReference>
<feature type="domain" description="RING-CH-type" evidence="5">
    <location>
        <begin position="53"/>
        <end position="117"/>
    </location>
</feature>
<organism evidence="6 7">
    <name type="scientific">Tagetes erecta</name>
    <name type="common">African marigold</name>
    <dbReference type="NCBI Taxonomy" id="13708"/>
    <lineage>
        <taxon>Eukaryota</taxon>
        <taxon>Viridiplantae</taxon>
        <taxon>Streptophyta</taxon>
        <taxon>Embryophyta</taxon>
        <taxon>Tracheophyta</taxon>
        <taxon>Spermatophyta</taxon>
        <taxon>Magnoliopsida</taxon>
        <taxon>eudicotyledons</taxon>
        <taxon>Gunneridae</taxon>
        <taxon>Pentapetalae</taxon>
        <taxon>asterids</taxon>
        <taxon>campanulids</taxon>
        <taxon>Asterales</taxon>
        <taxon>Asteraceae</taxon>
        <taxon>Asteroideae</taxon>
        <taxon>Heliantheae alliance</taxon>
        <taxon>Tageteae</taxon>
        <taxon>Tagetes</taxon>
    </lineage>
</organism>
<accession>A0AAD8L392</accession>
<dbReference type="CDD" id="cd16495">
    <property type="entry name" value="RING_CH-C4HC3_MARCH"/>
    <property type="match status" value="1"/>
</dbReference>
<evidence type="ECO:0000256" key="2">
    <source>
        <dbReference type="ARBA" id="ARBA00022771"/>
    </source>
</evidence>
<dbReference type="Gene3D" id="3.30.40.10">
    <property type="entry name" value="Zinc/RING finger domain, C3HC4 (zinc finger)"/>
    <property type="match status" value="1"/>
</dbReference>
<evidence type="ECO:0000256" key="1">
    <source>
        <dbReference type="ARBA" id="ARBA00022723"/>
    </source>
</evidence>
<evidence type="ECO:0000313" key="7">
    <source>
        <dbReference type="Proteomes" id="UP001229421"/>
    </source>
</evidence>
<dbReference type="Proteomes" id="UP001229421">
    <property type="component" value="Unassembled WGS sequence"/>
</dbReference>
<proteinExistence type="predicted"/>